<accession>A0A679IW21</accession>
<dbReference type="AlphaFoldDB" id="A0A679IW21"/>
<protein>
    <submittedName>
        <fullName evidence="3">Altronate dehydratase</fullName>
        <ecNumber evidence="3">4.2.1.7</ecNumber>
    </submittedName>
</protein>
<evidence type="ECO:0000313" key="3">
    <source>
        <dbReference type="EMBL" id="CAA2099733.1"/>
    </source>
</evidence>
<dbReference type="Pfam" id="PF08666">
    <property type="entry name" value="SAF"/>
    <property type="match status" value="1"/>
</dbReference>
<dbReference type="InterPro" id="IPR013974">
    <property type="entry name" value="SAF"/>
</dbReference>
<dbReference type="RefSeq" id="WP_339088149.1">
    <property type="nucleotide sequence ID" value="NZ_LR743507.1"/>
</dbReference>
<organism evidence="3">
    <name type="scientific">Variovorax paradoxus</name>
    <dbReference type="NCBI Taxonomy" id="34073"/>
    <lineage>
        <taxon>Bacteria</taxon>
        <taxon>Pseudomonadati</taxon>
        <taxon>Pseudomonadota</taxon>
        <taxon>Betaproteobacteria</taxon>
        <taxon>Burkholderiales</taxon>
        <taxon>Comamonadaceae</taxon>
        <taxon>Variovorax</taxon>
    </lineage>
</organism>
<dbReference type="Gene3D" id="2.30.130.110">
    <property type="match status" value="1"/>
</dbReference>
<feature type="domain" description="SAF" evidence="2">
    <location>
        <begin position="21"/>
        <end position="92"/>
    </location>
</feature>
<dbReference type="EMBL" id="LR743507">
    <property type="protein sequence ID" value="CAA2099733.1"/>
    <property type="molecule type" value="Genomic_DNA"/>
</dbReference>
<evidence type="ECO:0000256" key="1">
    <source>
        <dbReference type="ARBA" id="ARBA00023239"/>
    </source>
</evidence>
<gene>
    <name evidence="3" type="primary">uxaA</name>
    <name evidence="3" type="ORF">VVAX_00386</name>
</gene>
<name>A0A679IW21_VARPD</name>
<dbReference type="GO" id="GO:0008789">
    <property type="term" value="F:altronate dehydratase activity"/>
    <property type="evidence" value="ECO:0007669"/>
    <property type="project" value="UniProtKB-EC"/>
</dbReference>
<dbReference type="SMART" id="SM00858">
    <property type="entry name" value="SAF"/>
    <property type="match status" value="1"/>
</dbReference>
<reference evidence="3" key="1">
    <citation type="submission" date="2019-12" db="EMBL/GenBank/DDBJ databases">
        <authorList>
            <person name="Cremers G."/>
        </authorList>
    </citation>
    <scope>NUCLEOTIDE SEQUENCE</scope>
    <source>
        <strain evidence="3">Vvax</strain>
    </source>
</reference>
<sequence length="111" mass="11445">MPTASPAPAIDARLVLLSPSDNCLIACTHLAAGTAVQLEGGPVALAKDIGLGHKIARHAIAAGTKVLKYDAVIGSLRTPVEAGAHIHTHNLDSDYTPTYTLDEGRTFVGHG</sequence>
<dbReference type="CDD" id="cd11613">
    <property type="entry name" value="SAF_AH_GD"/>
    <property type="match status" value="1"/>
</dbReference>
<dbReference type="InterPro" id="IPR044144">
    <property type="entry name" value="SAF_UxaA/GarD"/>
</dbReference>
<evidence type="ECO:0000259" key="2">
    <source>
        <dbReference type="SMART" id="SM00858"/>
    </source>
</evidence>
<dbReference type="EC" id="4.2.1.7" evidence="3"/>
<proteinExistence type="predicted"/>
<keyword evidence="1 3" id="KW-0456">Lyase</keyword>